<dbReference type="EMBL" id="CZCU02000130">
    <property type="protein sequence ID" value="VXD16945.1"/>
    <property type="molecule type" value="Genomic_DNA"/>
</dbReference>
<accession>A0A7Z9BLA5</accession>
<protein>
    <submittedName>
        <fullName evidence="6">Protein GvpF/L</fullName>
    </submittedName>
</protein>
<dbReference type="AlphaFoldDB" id="A0A7Z9BLA5"/>
<comment type="subcellular location">
    <subcellularLocation>
        <location evidence="2">Gas vesicle</location>
    </subcellularLocation>
</comment>
<feature type="transmembrane region" description="Helical" evidence="5">
    <location>
        <begin position="31"/>
        <end position="52"/>
    </location>
</feature>
<reference evidence="6" key="1">
    <citation type="submission" date="2019-10" db="EMBL/GenBank/DDBJ databases">
        <authorList>
            <consortium name="Genoscope - CEA"/>
            <person name="William W."/>
        </authorList>
    </citation>
    <scope>NUCLEOTIDE SEQUENCE [LARGE SCALE GENOMIC DNA]</scope>
    <source>
        <strain evidence="6">BBR_PRJEB10992</strain>
    </source>
</reference>
<evidence type="ECO:0000313" key="6">
    <source>
        <dbReference type="EMBL" id="VXD16945.1"/>
    </source>
</evidence>
<keyword evidence="4" id="KW-0175">Coiled coil</keyword>
<evidence type="ECO:0000256" key="1">
    <source>
        <dbReference type="ARBA" id="ARBA00022987"/>
    </source>
</evidence>
<dbReference type="InterPro" id="IPR009430">
    <property type="entry name" value="GvpL/GvpF"/>
</dbReference>
<evidence type="ECO:0000256" key="5">
    <source>
        <dbReference type="SAM" id="Phobius"/>
    </source>
</evidence>
<keyword evidence="5" id="KW-0812">Transmembrane</keyword>
<dbReference type="Pfam" id="PF06386">
    <property type="entry name" value="GvpL_GvpF"/>
    <property type="match status" value="1"/>
</dbReference>
<proteinExistence type="inferred from homology"/>
<dbReference type="Proteomes" id="UP000184550">
    <property type="component" value="Unassembled WGS sequence"/>
</dbReference>
<comment type="similarity">
    <text evidence="3">Belongs to the gas vesicle GvpF/GvpL family.</text>
</comment>
<comment type="caution">
    <text evidence="6">The sequence shown here is derived from an EMBL/GenBank/DDBJ whole genome shotgun (WGS) entry which is preliminary data.</text>
</comment>
<organism evidence="6 7">
    <name type="scientific">Planktothrix serta PCC 8927</name>
    <dbReference type="NCBI Taxonomy" id="671068"/>
    <lineage>
        <taxon>Bacteria</taxon>
        <taxon>Bacillati</taxon>
        <taxon>Cyanobacteriota</taxon>
        <taxon>Cyanophyceae</taxon>
        <taxon>Oscillatoriophycideae</taxon>
        <taxon>Oscillatoriales</taxon>
        <taxon>Microcoleaceae</taxon>
        <taxon>Planktothrix</taxon>
    </lineage>
</organism>
<dbReference type="PANTHER" id="PTHR36852">
    <property type="entry name" value="PROTEIN GVPL 2"/>
    <property type="match status" value="1"/>
</dbReference>
<keyword evidence="5" id="KW-0472">Membrane</keyword>
<dbReference type="PANTHER" id="PTHR36852:SF1">
    <property type="entry name" value="PROTEIN GVPL 2"/>
    <property type="match status" value="1"/>
</dbReference>
<gene>
    <name evidence="6" type="primary">gvpFL</name>
    <name evidence="6" type="ORF">PL8927_550151</name>
</gene>
<evidence type="ECO:0000256" key="4">
    <source>
        <dbReference type="SAM" id="Coils"/>
    </source>
</evidence>
<evidence type="ECO:0000313" key="7">
    <source>
        <dbReference type="Proteomes" id="UP000184550"/>
    </source>
</evidence>
<sequence>MRALCLRTLRVKLGELDFTVYNGFWCVRVAYAPYKLMMVFIMGNGLYLYGILPTNRVRPLALLGLDKQPIQTHPVNEFSFLYSEAQQDRYLASRRNLLGHEDVLEKVMQHGYRTVLPLQFGLIVKDWENVKAQLIVPYQDRLKELFHKLEGKREVGVKIFWEETEELNRLMIENQELREKRDRLEGKRLSMDEIIGIGQEIEGAMQNRQQGIIDKFQQILNPLAEEIVENDNLTSAMIYNAAYLIPWDTEPQFSDKIEEIDHYFNNRLRIRYNNFTAPFNFAQLNP</sequence>
<keyword evidence="1" id="KW-0304">Gas vesicle</keyword>
<dbReference type="GO" id="GO:0031411">
    <property type="term" value="C:gas vesicle"/>
    <property type="evidence" value="ECO:0007669"/>
    <property type="project" value="UniProtKB-SubCell"/>
</dbReference>
<keyword evidence="5" id="KW-1133">Transmembrane helix</keyword>
<evidence type="ECO:0000256" key="3">
    <source>
        <dbReference type="ARBA" id="ARBA00035643"/>
    </source>
</evidence>
<keyword evidence="7" id="KW-1185">Reference proteome</keyword>
<name>A0A7Z9BLA5_9CYAN</name>
<evidence type="ECO:0000256" key="2">
    <source>
        <dbReference type="ARBA" id="ARBA00035108"/>
    </source>
</evidence>
<feature type="coiled-coil region" evidence="4">
    <location>
        <begin position="160"/>
        <end position="194"/>
    </location>
</feature>
<dbReference type="GO" id="GO:0031412">
    <property type="term" value="P:gas vesicle organization"/>
    <property type="evidence" value="ECO:0007669"/>
    <property type="project" value="InterPro"/>
</dbReference>